<dbReference type="EMBL" id="RFLY01000006">
    <property type="protein sequence ID" value="RMH93354.1"/>
    <property type="molecule type" value="Genomic_DNA"/>
</dbReference>
<name>A0A3M2I520_9GAMM</name>
<dbReference type="AlphaFoldDB" id="A0A3M2I520"/>
<evidence type="ECO:0000313" key="2">
    <source>
        <dbReference type="Proteomes" id="UP000275012"/>
    </source>
</evidence>
<accession>A0A3M2I520</accession>
<comment type="caution">
    <text evidence="1">The sequence shown here is derived from an EMBL/GenBank/DDBJ whole genome shotgun (WGS) entry which is preliminary data.</text>
</comment>
<keyword evidence="2" id="KW-1185">Reference proteome</keyword>
<sequence>MHRQENEIMRTHHLSMWLATIAFILTGITAKPLRATETDFRTPPSTYALEVHISRDGKTLASPRITVLNGIAAQMRLVDPAYREGGLRVEILTTPAARTASGASSIDIQAIVMEQIAGAWVVAGEPSVRAEENQPATLAIDGNAGRLEIQVRASPGHDPRGIEAMTRICPPLNREMETRAATTLKSDQHCPQLPCPGNGKDNCCTAPRTDGSGRSMTCCGAITCCEGVCGACCSPMDNAL</sequence>
<gene>
    <name evidence="1" type="ORF">EBB59_05590</name>
</gene>
<dbReference type="Proteomes" id="UP000275012">
    <property type="component" value="Unassembled WGS sequence"/>
</dbReference>
<proteinExistence type="predicted"/>
<organism evidence="1 2">
    <name type="scientific">Solilutibacter pythonis</name>
    <dbReference type="NCBI Taxonomy" id="2483112"/>
    <lineage>
        <taxon>Bacteria</taxon>
        <taxon>Pseudomonadati</taxon>
        <taxon>Pseudomonadota</taxon>
        <taxon>Gammaproteobacteria</taxon>
        <taxon>Lysobacterales</taxon>
        <taxon>Lysobacteraceae</taxon>
        <taxon>Solilutibacter</taxon>
    </lineage>
</organism>
<reference evidence="1 2" key="1">
    <citation type="submission" date="2018-10" db="EMBL/GenBank/DDBJ databases">
        <title>Proposal of Lysobacter pythonis sp. nov. isolated from royal pythons (Python regius).</title>
        <authorList>
            <person name="Hans-Juergen B."/>
            <person name="Huptas C."/>
            <person name="Sandra B."/>
            <person name="Igor L."/>
            <person name="Joachim S."/>
            <person name="Siegfried S."/>
            <person name="Mareike W."/>
            <person name="Peter K."/>
        </authorList>
    </citation>
    <scope>NUCLEOTIDE SEQUENCE [LARGE SCALE GENOMIC DNA]</scope>
    <source>
        <strain evidence="1 2">4284/11</strain>
    </source>
</reference>
<evidence type="ECO:0000313" key="1">
    <source>
        <dbReference type="EMBL" id="RMH93354.1"/>
    </source>
</evidence>
<protein>
    <submittedName>
        <fullName evidence="1">Uncharacterized protein</fullName>
    </submittedName>
</protein>
<dbReference type="RefSeq" id="WP_122101158.1">
    <property type="nucleotide sequence ID" value="NZ_RFLY01000006.1"/>
</dbReference>